<dbReference type="RefSeq" id="WP_388036715.1">
    <property type="nucleotide sequence ID" value="NZ_JBHUEK010000010.1"/>
</dbReference>
<evidence type="ECO:0000313" key="2">
    <source>
        <dbReference type="Proteomes" id="UP001597227"/>
    </source>
</evidence>
<dbReference type="Proteomes" id="UP001597227">
    <property type="component" value="Unassembled WGS sequence"/>
</dbReference>
<accession>A0ABW4ML22</accession>
<dbReference type="EMBL" id="JBHUEK010000010">
    <property type="protein sequence ID" value="MFD1778498.1"/>
    <property type="molecule type" value="Genomic_DNA"/>
</dbReference>
<sequence>MFGIKNYEPIFYSNYNEFIKEHGEGLRRLKGSPLEAIITVHNANDGEFWSDCPVILVIGGIQLEFCTFKDCVSVTWDEIDMNERLDWYGSQNLQLEWQKNIVENVTSMIGKKIEEVEIIEASPGILHGIGFQIGANYVSIFNALDETGFAYVKDEGFAYTKL</sequence>
<name>A0ABW4ML22_9BACI</name>
<gene>
    <name evidence="1" type="ORF">ACFSFW_07440</name>
</gene>
<organism evidence="1 2">
    <name type="scientific">Fredinandcohnia salidurans</name>
    <dbReference type="NCBI Taxonomy" id="2595041"/>
    <lineage>
        <taxon>Bacteria</taxon>
        <taxon>Bacillati</taxon>
        <taxon>Bacillota</taxon>
        <taxon>Bacilli</taxon>
        <taxon>Bacillales</taxon>
        <taxon>Bacillaceae</taxon>
        <taxon>Fredinandcohnia</taxon>
    </lineage>
</organism>
<reference evidence="2" key="1">
    <citation type="journal article" date="2019" name="Int. J. Syst. Evol. Microbiol.">
        <title>The Global Catalogue of Microorganisms (GCM) 10K type strain sequencing project: providing services to taxonomists for standard genome sequencing and annotation.</title>
        <authorList>
            <consortium name="The Broad Institute Genomics Platform"/>
            <consortium name="The Broad Institute Genome Sequencing Center for Infectious Disease"/>
            <person name="Wu L."/>
            <person name="Ma J."/>
        </authorList>
    </citation>
    <scope>NUCLEOTIDE SEQUENCE [LARGE SCALE GENOMIC DNA]</scope>
    <source>
        <strain evidence="2">CCUG 15531</strain>
    </source>
</reference>
<evidence type="ECO:0000313" key="1">
    <source>
        <dbReference type="EMBL" id="MFD1778498.1"/>
    </source>
</evidence>
<comment type="caution">
    <text evidence="1">The sequence shown here is derived from an EMBL/GenBank/DDBJ whole genome shotgun (WGS) entry which is preliminary data.</text>
</comment>
<proteinExistence type="predicted"/>
<protein>
    <submittedName>
        <fullName evidence="1">Uncharacterized protein</fullName>
    </submittedName>
</protein>
<keyword evidence="2" id="KW-1185">Reference proteome</keyword>